<organism evidence="9 10">
    <name type="scientific">Phaedon cochleariae</name>
    <name type="common">Mustard beetle</name>
    <dbReference type="NCBI Taxonomy" id="80249"/>
    <lineage>
        <taxon>Eukaryota</taxon>
        <taxon>Metazoa</taxon>
        <taxon>Ecdysozoa</taxon>
        <taxon>Arthropoda</taxon>
        <taxon>Hexapoda</taxon>
        <taxon>Insecta</taxon>
        <taxon>Pterygota</taxon>
        <taxon>Neoptera</taxon>
        <taxon>Endopterygota</taxon>
        <taxon>Coleoptera</taxon>
        <taxon>Polyphaga</taxon>
        <taxon>Cucujiformia</taxon>
        <taxon>Chrysomeloidea</taxon>
        <taxon>Chrysomelidae</taxon>
        <taxon>Chrysomelinae</taxon>
        <taxon>Chrysomelini</taxon>
        <taxon>Phaedon</taxon>
    </lineage>
</organism>
<name>A0A9P0GWB2_PHACE</name>
<evidence type="ECO:0000256" key="6">
    <source>
        <dbReference type="ARBA" id="ARBA00023239"/>
    </source>
</evidence>
<evidence type="ECO:0000256" key="2">
    <source>
        <dbReference type="ARBA" id="ARBA00009533"/>
    </source>
</evidence>
<dbReference type="InterPro" id="IPR015421">
    <property type="entry name" value="PyrdxlP-dep_Trfase_major"/>
</dbReference>
<dbReference type="Proteomes" id="UP001153737">
    <property type="component" value="Chromosome 5"/>
</dbReference>
<reference evidence="9" key="2">
    <citation type="submission" date="2022-10" db="EMBL/GenBank/DDBJ databases">
        <authorList>
            <consortium name="ENA_rothamsted_submissions"/>
            <consortium name="culmorum"/>
            <person name="King R."/>
        </authorList>
    </citation>
    <scope>NUCLEOTIDE SEQUENCE</scope>
</reference>
<dbReference type="GO" id="GO:0005737">
    <property type="term" value="C:cytoplasm"/>
    <property type="evidence" value="ECO:0007669"/>
    <property type="project" value="TreeGrafter"/>
</dbReference>
<comment type="subunit">
    <text evidence="3">Homodimer.</text>
</comment>
<dbReference type="InterPro" id="IPR002129">
    <property type="entry name" value="PyrdxlP-dep_de-COase"/>
</dbReference>
<dbReference type="CDD" id="cd06450">
    <property type="entry name" value="DOPA_deC_like"/>
    <property type="match status" value="1"/>
</dbReference>
<keyword evidence="6 8" id="KW-0456">Lyase</keyword>
<evidence type="ECO:0000256" key="3">
    <source>
        <dbReference type="ARBA" id="ARBA00011738"/>
    </source>
</evidence>
<dbReference type="Gene3D" id="3.40.640.10">
    <property type="entry name" value="Type I PLP-dependent aspartate aminotransferase-like (Major domain)"/>
    <property type="match status" value="1"/>
</dbReference>
<evidence type="ECO:0000256" key="4">
    <source>
        <dbReference type="ARBA" id="ARBA00022793"/>
    </source>
</evidence>
<keyword evidence="5 7" id="KW-0663">Pyridoxal phosphate</keyword>
<evidence type="ECO:0000256" key="5">
    <source>
        <dbReference type="ARBA" id="ARBA00022898"/>
    </source>
</evidence>
<keyword evidence="4" id="KW-0210">Decarboxylase</keyword>
<dbReference type="GO" id="GO:0019752">
    <property type="term" value="P:carboxylic acid metabolic process"/>
    <property type="evidence" value="ECO:0007669"/>
    <property type="project" value="InterPro"/>
</dbReference>
<sequence>MPATEYIVDEPATYSDAVASSSDEELGSYVQNVGVHAKKPQFAPKKTASFESTPNKREHEEFFRAAVELLLKHAVFEGTDRKNSVLRYENPEELQQLFNFSVGSAPSTHDDLLDLLKDTIKYSVKTGHPYFVNQLFSAIDPYGLVGQWLTDALNPSVYTYEVSPVFSLMEEVVLREMRSIVGYEGGQGDGIFCPGGSMANGYAINCARHRLMPDIKTKGLHALPRLVLFTSEESHYSVMKLSSFMGLGSDNVYPISTDSRGKIIISHLREQVERALSEGATPFLVVATCGTTVMGAFDPLEEIADVCEQYQMWMHVDAAWGGGALMSKKHRGLLKGIERSDSVTWNPHKMLTAPQQCSTLLLRHEGILASSNSTNAAYLFQKDKFYDTKYDTGDKHIQCGRRADVLKFWFMWKAKGSSGFEKHVDKVFDNAKHFLDNVKGRPGFELVLDEPELTNICFWYIPPSLRDADRNDPEFKKKLHKVAPKMKEKMMKEGCMMVTYQAQKEHPNFFRIVFQSSGLEKADMIHFIEEFERLGKDL</sequence>
<dbReference type="GO" id="GO:0016831">
    <property type="term" value="F:carboxy-lyase activity"/>
    <property type="evidence" value="ECO:0007669"/>
    <property type="project" value="UniProtKB-KW"/>
</dbReference>
<comment type="similarity">
    <text evidence="2 8">Belongs to the group II decarboxylase family.</text>
</comment>
<evidence type="ECO:0000313" key="9">
    <source>
        <dbReference type="EMBL" id="CAH1170096.1"/>
    </source>
</evidence>
<dbReference type="Gene3D" id="3.90.1150.170">
    <property type="match status" value="1"/>
</dbReference>
<evidence type="ECO:0000256" key="1">
    <source>
        <dbReference type="ARBA" id="ARBA00001933"/>
    </source>
</evidence>
<comment type="cofactor">
    <cofactor evidence="1 7 8">
        <name>pyridoxal 5'-phosphate</name>
        <dbReference type="ChEBI" id="CHEBI:597326"/>
    </cofactor>
</comment>
<dbReference type="AlphaFoldDB" id="A0A9P0GWB2"/>
<dbReference type="OrthoDB" id="392571at2759"/>
<gene>
    <name evidence="9" type="ORF">PHAECO_LOCUS8887</name>
</gene>
<evidence type="ECO:0000256" key="8">
    <source>
        <dbReference type="RuleBase" id="RU000382"/>
    </source>
</evidence>
<reference evidence="9" key="1">
    <citation type="submission" date="2022-01" db="EMBL/GenBank/DDBJ databases">
        <authorList>
            <person name="King R."/>
        </authorList>
    </citation>
    <scope>NUCLEOTIDE SEQUENCE</scope>
</reference>
<protein>
    <recommendedName>
        <fullName evidence="11">Cysteine sulfinic acid decarboxylase</fullName>
    </recommendedName>
</protein>
<feature type="modified residue" description="N6-(pyridoxal phosphate)lysine" evidence="7">
    <location>
        <position position="349"/>
    </location>
</feature>
<dbReference type="FunFam" id="3.40.640.10:FF:000016">
    <property type="entry name" value="Glutamate decarboxylase like 1"/>
    <property type="match status" value="1"/>
</dbReference>
<proteinExistence type="inferred from homology"/>
<dbReference type="PANTHER" id="PTHR45677">
    <property type="entry name" value="GLUTAMATE DECARBOXYLASE-RELATED"/>
    <property type="match status" value="1"/>
</dbReference>
<evidence type="ECO:0008006" key="11">
    <source>
        <dbReference type="Google" id="ProtNLM"/>
    </source>
</evidence>
<accession>A0A9P0GWB2</accession>
<dbReference type="InterPro" id="IPR015424">
    <property type="entry name" value="PyrdxlP-dep_Trfase"/>
</dbReference>
<dbReference type="Pfam" id="PF00282">
    <property type="entry name" value="Pyridoxal_deC"/>
    <property type="match status" value="1"/>
</dbReference>
<evidence type="ECO:0000256" key="7">
    <source>
        <dbReference type="PIRSR" id="PIRSR602129-50"/>
    </source>
</evidence>
<dbReference type="EMBL" id="OU896711">
    <property type="protein sequence ID" value="CAH1170096.1"/>
    <property type="molecule type" value="Genomic_DNA"/>
</dbReference>
<dbReference type="GO" id="GO:0030170">
    <property type="term" value="F:pyridoxal phosphate binding"/>
    <property type="evidence" value="ECO:0007669"/>
    <property type="project" value="InterPro"/>
</dbReference>
<dbReference type="SUPFAM" id="SSF53383">
    <property type="entry name" value="PLP-dependent transferases"/>
    <property type="match status" value="1"/>
</dbReference>
<keyword evidence="10" id="KW-1185">Reference proteome</keyword>
<dbReference type="PANTHER" id="PTHR45677:SF12">
    <property type="entry name" value="BLACK, ISOFORM A"/>
    <property type="match status" value="1"/>
</dbReference>
<evidence type="ECO:0000313" key="10">
    <source>
        <dbReference type="Proteomes" id="UP001153737"/>
    </source>
</evidence>